<evidence type="ECO:0000256" key="4">
    <source>
        <dbReference type="ARBA" id="ARBA00022692"/>
    </source>
</evidence>
<evidence type="ECO:0000256" key="1">
    <source>
        <dbReference type="ARBA" id="ARBA00004651"/>
    </source>
</evidence>
<evidence type="ECO:0000256" key="5">
    <source>
        <dbReference type="ARBA" id="ARBA00022989"/>
    </source>
</evidence>
<proteinExistence type="inferred from homology"/>
<keyword evidence="6 7" id="KW-0472">Membrane</keyword>
<comment type="similarity">
    <text evidence="2">Belongs to the GSP F family.</text>
</comment>
<keyword evidence="5 7" id="KW-1133">Transmembrane helix</keyword>
<evidence type="ECO:0000256" key="3">
    <source>
        <dbReference type="ARBA" id="ARBA00022475"/>
    </source>
</evidence>
<gene>
    <name evidence="9" type="ORF">IAD15_09425</name>
</gene>
<feature type="domain" description="Type II secretion system protein GspF" evidence="8">
    <location>
        <begin position="7"/>
        <end position="123"/>
    </location>
</feature>
<evidence type="ECO:0000256" key="7">
    <source>
        <dbReference type="SAM" id="Phobius"/>
    </source>
</evidence>
<evidence type="ECO:0000259" key="8">
    <source>
        <dbReference type="Pfam" id="PF00482"/>
    </source>
</evidence>
<comment type="subcellular location">
    <subcellularLocation>
        <location evidence="1">Cell membrane</location>
        <topology evidence="1">Multi-pass membrane protein</topology>
    </subcellularLocation>
</comment>
<evidence type="ECO:0000313" key="10">
    <source>
        <dbReference type="Proteomes" id="UP000824175"/>
    </source>
</evidence>
<sequence>MSTTEMLRTLISFLDAGYSLGTCLNLLERLSKDVRISQLKRSLEDGHTLEEAFMRVEWDPLFLEYFIFFLRSGQLQEALRQALDILEMKKQLTRQLKKALAYPIALFVFAMLFTFFVSFFLLPQIELLYASFEQQTDAKVTLFFHILNGLPLVFCFSIGILAVYLSHLQSGLKKGNFRIVEQALKTPVTGPVLKEYFSLKFALYYREAAKHSHRLAQTMDLLSKDLFQSDLVMVAYDLRQEIEKGLDLPQAIQKSIYFTDYFKQVFSLALYASSIDKQLTHYVESSIERIQTKVKRWTSRLVPLLYAFSLGTVVSIYLMIILPMMNLVSNL</sequence>
<feature type="transmembrane region" description="Helical" evidence="7">
    <location>
        <begin position="301"/>
        <end position="325"/>
    </location>
</feature>
<evidence type="ECO:0000256" key="6">
    <source>
        <dbReference type="ARBA" id="ARBA00023136"/>
    </source>
</evidence>
<dbReference type="EMBL" id="DVMJ01000080">
    <property type="protein sequence ID" value="HIU14274.1"/>
    <property type="molecule type" value="Genomic_DNA"/>
</dbReference>
<dbReference type="PANTHER" id="PTHR30012:SF0">
    <property type="entry name" value="TYPE II SECRETION SYSTEM PROTEIN F-RELATED"/>
    <property type="match status" value="1"/>
</dbReference>
<dbReference type="InterPro" id="IPR003004">
    <property type="entry name" value="GspF/PilC"/>
</dbReference>
<dbReference type="GO" id="GO:0005886">
    <property type="term" value="C:plasma membrane"/>
    <property type="evidence" value="ECO:0007669"/>
    <property type="project" value="UniProtKB-SubCell"/>
</dbReference>
<evidence type="ECO:0000313" key="9">
    <source>
        <dbReference type="EMBL" id="HIU14274.1"/>
    </source>
</evidence>
<accession>A0A9D1L0Z6</accession>
<feature type="transmembrane region" description="Helical" evidence="7">
    <location>
        <begin position="99"/>
        <end position="122"/>
    </location>
</feature>
<comment type="caution">
    <text evidence="9">The sequence shown here is derived from an EMBL/GenBank/DDBJ whole genome shotgun (WGS) entry which is preliminary data.</text>
</comment>
<name>A0A9D1L0Z6_9FIRM</name>
<reference evidence="9" key="1">
    <citation type="submission" date="2020-10" db="EMBL/GenBank/DDBJ databases">
        <authorList>
            <person name="Gilroy R."/>
        </authorList>
    </citation>
    <scope>NUCLEOTIDE SEQUENCE</scope>
    <source>
        <strain evidence="9">CHK195-11698</strain>
    </source>
</reference>
<organism evidence="9 10">
    <name type="scientific">Candidatus Fimiplasma intestinipullorum</name>
    <dbReference type="NCBI Taxonomy" id="2840825"/>
    <lineage>
        <taxon>Bacteria</taxon>
        <taxon>Bacillati</taxon>
        <taxon>Bacillota</taxon>
        <taxon>Clostridia</taxon>
        <taxon>Eubacteriales</taxon>
        <taxon>Candidatus Fimiplasma</taxon>
    </lineage>
</organism>
<dbReference type="Gene3D" id="1.20.81.30">
    <property type="entry name" value="Type II secretion system (T2SS), domain F"/>
    <property type="match status" value="1"/>
</dbReference>
<protein>
    <submittedName>
        <fullName evidence="9">Type II secretion system F family protein</fullName>
    </submittedName>
</protein>
<dbReference type="Proteomes" id="UP000824175">
    <property type="component" value="Unassembled WGS sequence"/>
</dbReference>
<dbReference type="Pfam" id="PF00482">
    <property type="entry name" value="T2SSF"/>
    <property type="match status" value="2"/>
</dbReference>
<keyword evidence="4 7" id="KW-0812">Transmembrane</keyword>
<feature type="domain" description="Type II secretion system protein GspF" evidence="8">
    <location>
        <begin position="215"/>
        <end position="323"/>
    </location>
</feature>
<feature type="transmembrane region" description="Helical" evidence="7">
    <location>
        <begin position="142"/>
        <end position="165"/>
    </location>
</feature>
<evidence type="ECO:0000256" key="2">
    <source>
        <dbReference type="ARBA" id="ARBA00005745"/>
    </source>
</evidence>
<dbReference type="InterPro" id="IPR042094">
    <property type="entry name" value="T2SS_GspF_sf"/>
</dbReference>
<reference evidence="9" key="2">
    <citation type="journal article" date="2021" name="PeerJ">
        <title>Extensive microbial diversity within the chicken gut microbiome revealed by metagenomics and culture.</title>
        <authorList>
            <person name="Gilroy R."/>
            <person name="Ravi A."/>
            <person name="Getino M."/>
            <person name="Pursley I."/>
            <person name="Horton D.L."/>
            <person name="Alikhan N.F."/>
            <person name="Baker D."/>
            <person name="Gharbi K."/>
            <person name="Hall N."/>
            <person name="Watson M."/>
            <person name="Adriaenssens E.M."/>
            <person name="Foster-Nyarko E."/>
            <person name="Jarju S."/>
            <person name="Secka A."/>
            <person name="Antonio M."/>
            <person name="Oren A."/>
            <person name="Chaudhuri R.R."/>
            <person name="La Ragione R."/>
            <person name="Hildebrand F."/>
            <person name="Pallen M.J."/>
        </authorList>
    </citation>
    <scope>NUCLEOTIDE SEQUENCE</scope>
    <source>
        <strain evidence="9">CHK195-11698</strain>
    </source>
</reference>
<dbReference type="PANTHER" id="PTHR30012">
    <property type="entry name" value="GENERAL SECRETION PATHWAY PROTEIN"/>
    <property type="match status" value="1"/>
</dbReference>
<dbReference type="AlphaFoldDB" id="A0A9D1L0Z6"/>
<dbReference type="InterPro" id="IPR018076">
    <property type="entry name" value="T2SS_GspF_dom"/>
</dbReference>
<keyword evidence="3" id="KW-1003">Cell membrane</keyword>